<evidence type="ECO:0000259" key="4">
    <source>
        <dbReference type="PROSITE" id="PS50089"/>
    </source>
</evidence>
<dbReference type="PROSITE" id="PS50089">
    <property type="entry name" value="ZF_RING_2"/>
    <property type="match status" value="1"/>
</dbReference>
<evidence type="ECO:0000256" key="3">
    <source>
        <dbReference type="SAM" id="Phobius"/>
    </source>
</evidence>
<dbReference type="AlphaFoldDB" id="A0A812VD11"/>
<accession>A0A812VD11</accession>
<feature type="transmembrane region" description="Helical" evidence="3">
    <location>
        <begin position="32"/>
        <end position="53"/>
    </location>
</feature>
<feature type="region of interest" description="Disordered" evidence="2">
    <location>
        <begin position="131"/>
        <end position="160"/>
    </location>
</feature>
<gene>
    <name evidence="5" type="primary">Rnf26</name>
    <name evidence="5" type="ORF">SNEC2469_LOCUS17878</name>
</gene>
<keyword evidence="3" id="KW-0472">Membrane</keyword>
<dbReference type="SUPFAM" id="SSF57850">
    <property type="entry name" value="RING/U-box"/>
    <property type="match status" value="1"/>
</dbReference>
<evidence type="ECO:0000256" key="2">
    <source>
        <dbReference type="SAM" id="MobiDB-lite"/>
    </source>
</evidence>
<evidence type="ECO:0000256" key="1">
    <source>
        <dbReference type="PROSITE-ProRule" id="PRU00175"/>
    </source>
</evidence>
<sequence>MDTDGLTWTVLGDEVQSSLGDVKETVGPTDTYLYVVLAVLLLLALILGPRFVLQSLSRRAGQATRVVECGSCHHRQYVQANISSFVCEGCRRTNHVSCWVKPEDLLYCASGPIKFFQFQKAGRAFWREVSERESEPAPGVRDPTNEPSPAQTDLDPESLSNLGEESVVPRCVVCLDEPGCMVLLPCSHGAVCEACVTKIVQNQACGGAHCPHCRSNIGTVVKLRDFKGDMASGMELRIPMARP</sequence>
<evidence type="ECO:0000313" key="5">
    <source>
        <dbReference type="EMBL" id="CAE7634037.1"/>
    </source>
</evidence>
<keyword evidence="1" id="KW-0862">Zinc</keyword>
<proteinExistence type="predicted"/>
<dbReference type="InterPro" id="IPR013083">
    <property type="entry name" value="Znf_RING/FYVE/PHD"/>
</dbReference>
<dbReference type="OrthoDB" id="413976at2759"/>
<dbReference type="EMBL" id="CAJNJA010029775">
    <property type="protein sequence ID" value="CAE7634037.1"/>
    <property type="molecule type" value="Genomic_DNA"/>
</dbReference>
<name>A0A812VD11_9DINO</name>
<dbReference type="Gene3D" id="3.30.40.10">
    <property type="entry name" value="Zinc/RING finger domain, C3HC4 (zinc finger)"/>
    <property type="match status" value="1"/>
</dbReference>
<dbReference type="PANTHER" id="PTHR22696:SF1">
    <property type="entry name" value="E3 UBIQUITIN-PROTEIN LIGASE RNF26"/>
    <property type="match status" value="1"/>
</dbReference>
<dbReference type="GO" id="GO:0061630">
    <property type="term" value="F:ubiquitin protein ligase activity"/>
    <property type="evidence" value="ECO:0007669"/>
    <property type="project" value="TreeGrafter"/>
</dbReference>
<keyword evidence="6" id="KW-1185">Reference proteome</keyword>
<dbReference type="GO" id="GO:0008270">
    <property type="term" value="F:zinc ion binding"/>
    <property type="evidence" value="ECO:0007669"/>
    <property type="project" value="UniProtKB-KW"/>
</dbReference>
<dbReference type="Proteomes" id="UP000601435">
    <property type="component" value="Unassembled WGS sequence"/>
</dbReference>
<keyword evidence="3" id="KW-0812">Transmembrane</keyword>
<keyword evidence="1" id="KW-0479">Metal-binding</keyword>
<evidence type="ECO:0000313" key="6">
    <source>
        <dbReference type="Proteomes" id="UP000601435"/>
    </source>
</evidence>
<keyword evidence="3" id="KW-1133">Transmembrane helix</keyword>
<dbReference type="GO" id="GO:0016567">
    <property type="term" value="P:protein ubiquitination"/>
    <property type="evidence" value="ECO:0007669"/>
    <property type="project" value="TreeGrafter"/>
</dbReference>
<feature type="domain" description="RING-type" evidence="4">
    <location>
        <begin position="171"/>
        <end position="214"/>
    </location>
</feature>
<keyword evidence="1" id="KW-0863">Zinc-finger</keyword>
<organism evidence="5 6">
    <name type="scientific">Symbiodinium necroappetens</name>
    <dbReference type="NCBI Taxonomy" id="1628268"/>
    <lineage>
        <taxon>Eukaryota</taxon>
        <taxon>Sar</taxon>
        <taxon>Alveolata</taxon>
        <taxon>Dinophyceae</taxon>
        <taxon>Suessiales</taxon>
        <taxon>Symbiodiniaceae</taxon>
        <taxon>Symbiodinium</taxon>
    </lineage>
</organism>
<dbReference type="PANTHER" id="PTHR22696">
    <property type="entry name" value="E3 UBIQUITIN-PROTEIN LIGASE RNF26"/>
    <property type="match status" value="1"/>
</dbReference>
<dbReference type="GO" id="GO:0006511">
    <property type="term" value="P:ubiquitin-dependent protein catabolic process"/>
    <property type="evidence" value="ECO:0007669"/>
    <property type="project" value="TreeGrafter"/>
</dbReference>
<comment type="caution">
    <text evidence="5">The sequence shown here is derived from an EMBL/GenBank/DDBJ whole genome shotgun (WGS) entry which is preliminary data.</text>
</comment>
<protein>
    <submittedName>
        <fullName evidence="5">Rnf26 protein</fullName>
    </submittedName>
</protein>
<dbReference type="InterPro" id="IPR001841">
    <property type="entry name" value="Znf_RING"/>
</dbReference>
<dbReference type="Pfam" id="PF13920">
    <property type="entry name" value="zf-C3HC4_3"/>
    <property type="match status" value="1"/>
</dbReference>
<reference evidence="5" key="1">
    <citation type="submission" date="2021-02" db="EMBL/GenBank/DDBJ databases">
        <authorList>
            <person name="Dougan E. K."/>
            <person name="Rhodes N."/>
            <person name="Thang M."/>
            <person name="Chan C."/>
        </authorList>
    </citation>
    <scope>NUCLEOTIDE SEQUENCE</scope>
</reference>